<dbReference type="EMBL" id="OX596116">
    <property type="protein sequence ID" value="CAN0481175.1"/>
    <property type="molecule type" value="Genomic_DNA"/>
</dbReference>
<name>A0AC59ZPG3_RANTA</name>
<dbReference type="Proteomes" id="UP001162501">
    <property type="component" value="Chromosome 32"/>
</dbReference>
<evidence type="ECO:0000313" key="2">
    <source>
        <dbReference type="Proteomes" id="UP001162501"/>
    </source>
</evidence>
<evidence type="ECO:0000313" key="1">
    <source>
        <dbReference type="EMBL" id="CAN0481175.1"/>
    </source>
</evidence>
<accession>A0AC59ZPG3</accession>
<organism evidence="1 2">
    <name type="scientific">Rangifer tarandus platyrhynchus</name>
    <name type="common">Svalbard reindeer</name>
    <dbReference type="NCBI Taxonomy" id="3082113"/>
    <lineage>
        <taxon>Eukaryota</taxon>
        <taxon>Metazoa</taxon>
        <taxon>Chordata</taxon>
        <taxon>Craniata</taxon>
        <taxon>Vertebrata</taxon>
        <taxon>Euteleostomi</taxon>
        <taxon>Mammalia</taxon>
        <taxon>Eutheria</taxon>
        <taxon>Laurasiatheria</taxon>
        <taxon>Artiodactyla</taxon>
        <taxon>Ruminantia</taxon>
        <taxon>Pecora</taxon>
        <taxon>Cervidae</taxon>
        <taxon>Odocoileinae</taxon>
        <taxon>Rangifer</taxon>
    </lineage>
</organism>
<reference evidence="1" key="2">
    <citation type="submission" date="2025-03" db="EMBL/GenBank/DDBJ databases">
        <authorList>
            <consortium name="ELIXIR-Norway"/>
            <consortium name="Elixir Norway"/>
        </authorList>
    </citation>
    <scope>NUCLEOTIDE SEQUENCE</scope>
</reference>
<gene>
    <name evidence="1" type="ORF">MRATA1EN22A_LOCUS21055</name>
</gene>
<reference evidence="1" key="1">
    <citation type="submission" date="2023-05" db="EMBL/GenBank/DDBJ databases">
        <authorList>
            <consortium name="ELIXIR-Norway"/>
        </authorList>
    </citation>
    <scope>NUCLEOTIDE SEQUENCE</scope>
</reference>
<proteinExistence type="predicted"/>
<sequence>MALSSCAAVRRLVETLGPASVCTQDDPALKGTPFWERDQKVTVSPAACGISAKAKWRLRITPETLPGSLTPTS</sequence>
<protein>
    <submittedName>
        <fullName evidence="1">Uncharacterized protein</fullName>
    </submittedName>
</protein>